<evidence type="ECO:0000313" key="4">
    <source>
        <dbReference type="EMBL" id="VAW97843.1"/>
    </source>
</evidence>
<dbReference type="InterPro" id="IPR036249">
    <property type="entry name" value="Thioredoxin-like_sf"/>
</dbReference>
<dbReference type="Pfam" id="PF08534">
    <property type="entry name" value="Redoxin"/>
    <property type="match status" value="1"/>
</dbReference>
<protein>
    <submittedName>
        <fullName evidence="4">Thiol peroxidase, Tpx-type</fullName>
        <ecNumber evidence="4">1.11.1.15</ecNumber>
    </submittedName>
</protein>
<dbReference type="InterPro" id="IPR002065">
    <property type="entry name" value="TPX"/>
</dbReference>
<accession>A0A3B1ACR7</accession>
<name>A0A3B1ACR7_9ZZZZ</name>
<evidence type="ECO:0000259" key="3">
    <source>
        <dbReference type="Pfam" id="PF08534"/>
    </source>
</evidence>
<proteinExistence type="predicted"/>
<dbReference type="CDD" id="cd03014">
    <property type="entry name" value="PRX_Atyp2cys"/>
    <property type="match status" value="1"/>
</dbReference>
<dbReference type="SUPFAM" id="SSF52833">
    <property type="entry name" value="Thioredoxin-like"/>
    <property type="match status" value="1"/>
</dbReference>
<evidence type="ECO:0000256" key="2">
    <source>
        <dbReference type="ARBA" id="ARBA00023284"/>
    </source>
</evidence>
<dbReference type="PANTHER" id="PTHR43110:SF1">
    <property type="entry name" value="THIOL PEROXIDASE"/>
    <property type="match status" value="1"/>
</dbReference>
<reference evidence="4" key="1">
    <citation type="submission" date="2018-06" db="EMBL/GenBank/DDBJ databases">
        <authorList>
            <person name="Zhirakovskaya E."/>
        </authorList>
    </citation>
    <scope>NUCLEOTIDE SEQUENCE</scope>
</reference>
<dbReference type="Gene3D" id="3.40.30.10">
    <property type="entry name" value="Glutaredoxin"/>
    <property type="match status" value="1"/>
</dbReference>
<keyword evidence="4" id="KW-0560">Oxidoreductase</keyword>
<dbReference type="PANTHER" id="PTHR43110">
    <property type="entry name" value="THIOL PEROXIDASE"/>
    <property type="match status" value="1"/>
</dbReference>
<keyword evidence="4" id="KW-0575">Peroxidase</keyword>
<dbReference type="GO" id="GO:0008379">
    <property type="term" value="F:thioredoxin peroxidase activity"/>
    <property type="evidence" value="ECO:0007669"/>
    <property type="project" value="InterPro"/>
</dbReference>
<gene>
    <name evidence="4" type="ORF">MNBD_GAMMA22-366</name>
</gene>
<organism evidence="4">
    <name type="scientific">hydrothermal vent metagenome</name>
    <dbReference type="NCBI Taxonomy" id="652676"/>
    <lineage>
        <taxon>unclassified sequences</taxon>
        <taxon>metagenomes</taxon>
        <taxon>ecological metagenomes</taxon>
    </lineage>
</organism>
<dbReference type="EC" id="1.11.1.15" evidence="4"/>
<keyword evidence="1" id="KW-1015">Disulfide bond</keyword>
<dbReference type="EMBL" id="UOFS01000034">
    <property type="protein sequence ID" value="VAW97843.1"/>
    <property type="molecule type" value="Genomic_DNA"/>
</dbReference>
<sequence>MASITLEGNPINTSGDLPVVGSTAHDFHLTTVELNDIDLADYAGKRKILNIVVSIDTGICEDSTKYFNDAVSAIDNVQVFTISADLPFALARVFEAGNIKNVLALSMMRSRNFAKDYGVLIQNGPLAGVTARAIIVLDEENKVLYTELVPEITQAPDYDKALAALS</sequence>
<evidence type="ECO:0000256" key="1">
    <source>
        <dbReference type="ARBA" id="ARBA00023157"/>
    </source>
</evidence>
<feature type="domain" description="Redoxin" evidence="3">
    <location>
        <begin position="20"/>
        <end position="162"/>
    </location>
</feature>
<dbReference type="AlphaFoldDB" id="A0A3B1ACR7"/>
<dbReference type="InterPro" id="IPR013740">
    <property type="entry name" value="Redoxin"/>
</dbReference>
<keyword evidence="2" id="KW-0676">Redox-active center</keyword>
<dbReference type="InterPro" id="IPR050455">
    <property type="entry name" value="Tpx_Peroxidase_subfamily"/>
</dbReference>
<dbReference type="NCBIfam" id="NF001808">
    <property type="entry name" value="PRK00522.1"/>
    <property type="match status" value="1"/>
</dbReference>